<feature type="transmembrane region" description="Helical" evidence="8">
    <location>
        <begin position="27"/>
        <end position="47"/>
    </location>
</feature>
<keyword evidence="3 8" id="KW-0812">Transmembrane</keyword>
<dbReference type="InterPro" id="IPR005807">
    <property type="entry name" value="SecE_bac"/>
</dbReference>
<dbReference type="NCBIfam" id="TIGR00964">
    <property type="entry name" value="secE_bact"/>
    <property type="match status" value="1"/>
</dbReference>
<keyword evidence="5 8" id="KW-1133">Transmembrane helix</keyword>
<proteinExistence type="predicted"/>
<dbReference type="Pfam" id="PF00584">
    <property type="entry name" value="SecE"/>
    <property type="match status" value="1"/>
</dbReference>
<sequence length="56" mass="6441">MGFFKEVREEFGKVEWSSGKELAGDSTTVFVTIGLFAIFFFAIDWAIQKLLSYLIR</sequence>
<reference evidence="9" key="1">
    <citation type="submission" date="2023-07" db="EMBL/GenBank/DDBJ databases">
        <title>Between Cages and Wild: Unraveling the Impact of Captivity on Animal Microbiomes and Antimicrobial Resistance.</title>
        <authorList>
            <person name="Schmartz G.P."/>
            <person name="Rehner J."/>
            <person name="Schuff M.J."/>
            <person name="Becker S.L."/>
            <person name="Kravczyk M."/>
            <person name="Gurevich A."/>
            <person name="Francke R."/>
            <person name="Mueller R."/>
            <person name="Keller V."/>
            <person name="Keller A."/>
        </authorList>
    </citation>
    <scope>NUCLEOTIDE SEQUENCE</scope>
    <source>
        <strain evidence="9">S39M_St_73</strain>
    </source>
</reference>
<comment type="subcellular location">
    <subcellularLocation>
        <location evidence="1">Membrane</location>
    </subcellularLocation>
</comment>
<comment type="caution">
    <text evidence="9">The sequence shown here is derived from an EMBL/GenBank/DDBJ whole genome shotgun (WGS) entry which is preliminary data.</text>
</comment>
<gene>
    <name evidence="9" type="primary">secE</name>
    <name evidence="9" type="ORF">Q4F26_04950</name>
</gene>
<protein>
    <submittedName>
        <fullName evidence="9">Preprotein translocase subunit SecE</fullName>
    </submittedName>
</protein>
<evidence type="ECO:0000256" key="6">
    <source>
        <dbReference type="ARBA" id="ARBA00023010"/>
    </source>
</evidence>
<keyword evidence="4" id="KW-0653">Protein transport</keyword>
<dbReference type="InterPro" id="IPR038379">
    <property type="entry name" value="SecE_sf"/>
</dbReference>
<evidence type="ECO:0000256" key="8">
    <source>
        <dbReference type="SAM" id="Phobius"/>
    </source>
</evidence>
<evidence type="ECO:0000256" key="3">
    <source>
        <dbReference type="ARBA" id="ARBA00022692"/>
    </source>
</evidence>
<keyword evidence="2" id="KW-0813">Transport</keyword>
<dbReference type="GO" id="GO:0006605">
    <property type="term" value="P:protein targeting"/>
    <property type="evidence" value="ECO:0007669"/>
    <property type="project" value="InterPro"/>
</dbReference>
<dbReference type="GO" id="GO:0009306">
    <property type="term" value="P:protein secretion"/>
    <property type="evidence" value="ECO:0007669"/>
    <property type="project" value="InterPro"/>
</dbReference>
<evidence type="ECO:0000313" key="9">
    <source>
        <dbReference type="EMBL" id="MDO5457677.1"/>
    </source>
</evidence>
<keyword evidence="10" id="KW-1185">Reference proteome</keyword>
<evidence type="ECO:0000256" key="1">
    <source>
        <dbReference type="ARBA" id="ARBA00004370"/>
    </source>
</evidence>
<evidence type="ECO:0000256" key="5">
    <source>
        <dbReference type="ARBA" id="ARBA00022989"/>
    </source>
</evidence>
<dbReference type="EMBL" id="JAUNQW010000020">
    <property type="protein sequence ID" value="MDO5457677.1"/>
    <property type="molecule type" value="Genomic_DNA"/>
</dbReference>
<dbReference type="GO" id="GO:0006886">
    <property type="term" value="P:intracellular protein transport"/>
    <property type="evidence" value="ECO:0007669"/>
    <property type="project" value="InterPro"/>
</dbReference>
<keyword evidence="6" id="KW-0811">Translocation</keyword>
<organism evidence="9 10">
    <name type="scientific">Atopococcus tabaci</name>
    <dbReference type="NCBI Taxonomy" id="269774"/>
    <lineage>
        <taxon>Bacteria</taxon>
        <taxon>Bacillati</taxon>
        <taxon>Bacillota</taxon>
        <taxon>Bacilli</taxon>
        <taxon>Lactobacillales</taxon>
        <taxon>Carnobacteriaceae</taxon>
        <taxon>Atopococcus</taxon>
    </lineage>
</organism>
<name>A0AA43UCY6_9LACT</name>
<dbReference type="GO" id="GO:0016020">
    <property type="term" value="C:membrane"/>
    <property type="evidence" value="ECO:0007669"/>
    <property type="project" value="UniProtKB-SubCell"/>
</dbReference>
<accession>A0AA43UCY6</accession>
<dbReference type="InterPro" id="IPR001901">
    <property type="entry name" value="Translocase_SecE/Sec61-g"/>
</dbReference>
<dbReference type="Proteomes" id="UP001171751">
    <property type="component" value="Unassembled WGS sequence"/>
</dbReference>
<evidence type="ECO:0000256" key="7">
    <source>
        <dbReference type="ARBA" id="ARBA00023136"/>
    </source>
</evidence>
<keyword evidence="7 8" id="KW-0472">Membrane</keyword>
<dbReference type="Gene3D" id="1.20.5.1030">
    <property type="entry name" value="Preprotein translocase secy subunit"/>
    <property type="match status" value="1"/>
</dbReference>
<dbReference type="GO" id="GO:0008320">
    <property type="term" value="F:protein transmembrane transporter activity"/>
    <property type="evidence" value="ECO:0007669"/>
    <property type="project" value="InterPro"/>
</dbReference>
<evidence type="ECO:0000256" key="2">
    <source>
        <dbReference type="ARBA" id="ARBA00022448"/>
    </source>
</evidence>
<evidence type="ECO:0000313" key="10">
    <source>
        <dbReference type="Proteomes" id="UP001171751"/>
    </source>
</evidence>
<dbReference type="AlphaFoldDB" id="A0AA43UCY6"/>
<evidence type="ECO:0000256" key="4">
    <source>
        <dbReference type="ARBA" id="ARBA00022927"/>
    </source>
</evidence>